<dbReference type="Pfam" id="PF07859">
    <property type="entry name" value="Abhydrolase_3"/>
    <property type="match status" value="1"/>
</dbReference>
<comment type="caution">
    <text evidence="3">The sequence shown here is derived from an EMBL/GenBank/DDBJ whole genome shotgun (WGS) entry which is preliminary data.</text>
</comment>
<evidence type="ECO:0000259" key="2">
    <source>
        <dbReference type="Pfam" id="PF07859"/>
    </source>
</evidence>
<dbReference type="Proteomes" id="UP000308549">
    <property type="component" value="Unassembled WGS sequence"/>
</dbReference>
<evidence type="ECO:0000256" key="1">
    <source>
        <dbReference type="ARBA" id="ARBA00022801"/>
    </source>
</evidence>
<feature type="domain" description="Alpha/beta hydrolase fold-3" evidence="2">
    <location>
        <begin position="108"/>
        <end position="328"/>
    </location>
</feature>
<dbReference type="EMBL" id="NAJL01000056">
    <property type="protein sequence ID" value="TKA23406.1"/>
    <property type="molecule type" value="Genomic_DNA"/>
</dbReference>
<dbReference type="PANTHER" id="PTHR48081:SF8">
    <property type="entry name" value="ALPHA_BETA HYDROLASE FOLD-3 DOMAIN-CONTAINING PROTEIN-RELATED"/>
    <property type="match status" value="1"/>
</dbReference>
<reference evidence="3 4" key="1">
    <citation type="submission" date="2017-03" db="EMBL/GenBank/DDBJ databases">
        <title>Genomes of endolithic fungi from Antarctica.</title>
        <authorList>
            <person name="Coleine C."/>
            <person name="Masonjones S."/>
            <person name="Stajich J.E."/>
        </authorList>
    </citation>
    <scope>NUCLEOTIDE SEQUENCE [LARGE SCALE GENOMIC DNA]</scope>
    <source>
        <strain evidence="3 4">CCFEE 6315</strain>
    </source>
</reference>
<dbReference type="InterPro" id="IPR013094">
    <property type="entry name" value="AB_hydrolase_3"/>
</dbReference>
<dbReference type="InterPro" id="IPR050300">
    <property type="entry name" value="GDXG_lipolytic_enzyme"/>
</dbReference>
<sequence>MGFTADDRARMSTPHPDLVAAIKARPFPDLTDGDTKASIPSIRHRRAAHLSRLRHLYPIPGPITTQVTETEHHVTVRDGTPIRVKIYVPKPDNSSNTTHQQPNPNPLIVMMHEGGWTFGDLTDEDLNSRLFARDLHAVCVSIEYRLAPEHPFPTGVNDCWDVIQWCARTASPDSAILPCEPERGFIVGGASAGGNLAAVMAQLSRDEGLTPPITGQYLCVPALLWVDVVPEAWKAEYISRFSNRDDPVLRFTPDGEDNLMEGLKPETASPLFSPLLHAELKGLAPAYLQVAGLDPLRDEGLLYERVLREEKGVPTRMDVYEGYGHMFWTNWPELSRSREFVRDTLEGVRWLLKM</sequence>
<keyword evidence="1" id="KW-0378">Hydrolase</keyword>
<name>A0A4U0TNL0_9PEZI</name>
<dbReference type="InterPro" id="IPR029058">
    <property type="entry name" value="AB_hydrolase_fold"/>
</dbReference>
<accession>A0A4U0TNL0</accession>
<proteinExistence type="predicted"/>
<evidence type="ECO:0000313" key="4">
    <source>
        <dbReference type="Proteomes" id="UP000308549"/>
    </source>
</evidence>
<evidence type="ECO:0000313" key="3">
    <source>
        <dbReference type="EMBL" id="TKA23406.1"/>
    </source>
</evidence>
<gene>
    <name evidence="3" type="ORF">B0A50_07282</name>
</gene>
<protein>
    <recommendedName>
        <fullName evidence="2">Alpha/beta hydrolase fold-3 domain-containing protein</fullName>
    </recommendedName>
</protein>
<dbReference type="AlphaFoldDB" id="A0A4U0TNL0"/>
<keyword evidence="4" id="KW-1185">Reference proteome</keyword>
<dbReference type="GO" id="GO:0016787">
    <property type="term" value="F:hydrolase activity"/>
    <property type="evidence" value="ECO:0007669"/>
    <property type="project" value="UniProtKB-KW"/>
</dbReference>
<organism evidence="3 4">
    <name type="scientific">Salinomyces thailandicus</name>
    <dbReference type="NCBI Taxonomy" id="706561"/>
    <lineage>
        <taxon>Eukaryota</taxon>
        <taxon>Fungi</taxon>
        <taxon>Dikarya</taxon>
        <taxon>Ascomycota</taxon>
        <taxon>Pezizomycotina</taxon>
        <taxon>Dothideomycetes</taxon>
        <taxon>Dothideomycetidae</taxon>
        <taxon>Mycosphaerellales</taxon>
        <taxon>Teratosphaeriaceae</taxon>
        <taxon>Salinomyces</taxon>
    </lineage>
</organism>
<dbReference type="OrthoDB" id="408631at2759"/>
<dbReference type="Gene3D" id="3.40.50.1820">
    <property type="entry name" value="alpha/beta hydrolase"/>
    <property type="match status" value="1"/>
</dbReference>
<dbReference type="SUPFAM" id="SSF53474">
    <property type="entry name" value="alpha/beta-Hydrolases"/>
    <property type="match status" value="1"/>
</dbReference>
<dbReference type="PANTHER" id="PTHR48081">
    <property type="entry name" value="AB HYDROLASE SUPERFAMILY PROTEIN C4A8.06C"/>
    <property type="match status" value="1"/>
</dbReference>